<comment type="caution">
    <text evidence="1">The sequence shown here is derived from an EMBL/GenBank/DDBJ whole genome shotgun (WGS) entry which is preliminary data.</text>
</comment>
<dbReference type="EMBL" id="RBZW01000033">
    <property type="protein sequence ID" value="THE64380.1"/>
    <property type="molecule type" value="Genomic_DNA"/>
</dbReference>
<evidence type="ECO:0000313" key="1">
    <source>
        <dbReference type="EMBL" id="THE64380.1"/>
    </source>
</evidence>
<keyword evidence="2" id="KW-1185">Reference proteome</keyword>
<name>A0A4S3TLA5_9EURY</name>
<dbReference type="InterPro" id="IPR055709">
    <property type="entry name" value="DUF7285"/>
</dbReference>
<evidence type="ECO:0000313" key="2">
    <source>
        <dbReference type="Proteomes" id="UP000318864"/>
    </source>
</evidence>
<dbReference type="Pfam" id="PF23956">
    <property type="entry name" value="DUF7285"/>
    <property type="match status" value="1"/>
</dbReference>
<accession>A0A4S3TLA5</accession>
<dbReference type="OrthoDB" id="186386at2157"/>
<reference evidence="1 2" key="1">
    <citation type="submission" date="2018-10" db="EMBL/GenBank/DDBJ databases">
        <title>Natronolimnobius sp. XQ-INN 246 isolated from Inner Mongolia Autonomous Region of China.</title>
        <authorList>
            <person name="Xue Q."/>
        </authorList>
    </citation>
    <scope>NUCLEOTIDE SEQUENCE [LARGE SCALE GENOMIC DNA]</scope>
    <source>
        <strain evidence="1 2">XQ-INN 246</strain>
    </source>
</reference>
<sequence>MLRSSRSRAQTEPIAAIVAVSIFALALGLYAVSAQGLLPGTSHQVTADQTIDRVWHELEDDGLFHAHDNADDIEDRVTNESLPAGDSVAITVTAIDEHEQRRVAWAAFPPNYNPEEGIATGTDRVELEAYLETEGVPDDASVATQSIPVAVENEADVRSGTLRVSVW</sequence>
<gene>
    <name evidence="1" type="ORF">D8Y22_13290</name>
</gene>
<protein>
    <submittedName>
        <fullName evidence="1">Uncharacterized protein</fullName>
    </submittedName>
</protein>
<dbReference type="Proteomes" id="UP000318864">
    <property type="component" value="Unassembled WGS sequence"/>
</dbReference>
<dbReference type="RefSeq" id="WP_141465214.1">
    <property type="nucleotide sequence ID" value="NZ_RBZW01000033.1"/>
</dbReference>
<organism evidence="1 2">
    <name type="scientific">Salinadaptatus halalkaliphilus</name>
    <dbReference type="NCBI Taxonomy" id="2419781"/>
    <lineage>
        <taxon>Archaea</taxon>
        <taxon>Methanobacteriati</taxon>
        <taxon>Methanobacteriota</taxon>
        <taxon>Stenosarchaea group</taxon>
        <taxon>Halobacteria</taxon>
        <taxon>Halobacteriales</taxon>
        <taxon>Natrialbaceae</taxon>
        <taxon>Salinadaptatus</taxon>
    </lineage>
</organism>
<proteinExistence type="predicted"/>
<dbReference type="AlphaFoldDB" id="A0A4S3TLA5"/>